<keyword evidence="2" id="KW-1185">Reference proteome</keyword>
<reference evidence="1 2" key="1">
    <citation type="submission" date="2017-02" db="EMBL/GenBank/DDBJ databases">
        <authorList>
            <person name="Peterson S.W."/>
        </authorList>
    </citation>
    <scope>NUCLEOTIDE SEQUENCE [LARGE SCALE GENOMIC DNA]</scope>
    <source>
        <strain evidence="1 2">DSM 25262</strain>
    </source>
</reference>
<evidence type="ECO:0008006" key="3">
    <source>
        <dbReference type="Google" id="ProtNLM"/>
    </source>
</evidence>
<sequence>MELYFEKEYASIHFDKDNGMLIMKWIMSPMSDEYREGLSTLLVAIDKFRTGKVIFDIRNVGALHPDDSEWAIASWFPAAEKAGLTHSAIIMPADIFAQMSIESLKGDASKTFIDCYFDSREDAFNWMIKQ</sequence>
<protein>
    <recommendedName>
        <fullName evidence="3">SpoIIAA-like</fullName>
    </recommendedName>
</protein>
<dbReference type="RefSeq" id="WP_079686018.1">
    <property type="nucleotide sequence ID" value="NZ_FUZU01000001.1"/>
</dbReference>
<proteinExistence type="predicted"/>
<dbReference type="AlphaFoldDB" id="A0A1T5JTQ4"/>
<evidence type="ECO:0000313" key="1">
    <source>
        <dbReference type="EMBL" id="SKC54882.1"/>
    </source>
</evidence>
<accession>A0A1T5JTQ4</accession>
<name>A0A1T5JTQ4_9BACT</name>
<dbReference type="EMBL" id="FUZU01000001">
    <property type="protein sequence ID" value="SKC54882.1"/>
    <property type="molecule type" value="Genomic_DNA"/>
</dbReference>
<organism evidence="1 2">
    <name type="scientific">Ohtaekwangia koreensis</name>
    <dbReference type="NCBI Taxonomy" id="688867"/>
    <lineage>
        <taxon>Bacteria</taxon>
        <taxon>Pseudomonadati</taxon>
        <taxon>Bacteroidota</taxon>
        <taxon>Cytophagia</taxon>
        <taxon>Cytophagales</taxon>
        <taxon>Fulvivirgaceae</taxon>
        <taxon>Ohtaekwangia</taxon>
    </lineage>
</organism>
<dbReference type="OrthoDB" id="979415at2"/>
<gene>
    <name evidence="1" type="ORF">SAMN05660236_1484</name>
</gene>
<dbReference type="STRING" id="688867.SAMN05660236_1484"/>
<dbReference type="Proteomes" id="UP000190961">
    <property type="component" value="Unassembled WGS sequence"/>
</dbReference>
<evidence type="ECO:0000313" key="2">
    <source>
        <dbReference type="Proteomes" id="UP000190961"/>
    </source>
</evidence>